<evidence type="ECO:0000256" key="2">
    <source>
        <dbReference type="ARBA" id="ARBA00006920"/>
    </source>
</evidence>
<keyword evidence="8 13" id="KW-1133">Transmembrane helix</keyword>
<evidence type="ECO:0000256" key="4">
    <source>
        <dbReference type="ARBA" id="ARBA00022538"/>
    </source>
</evidence>
<evidence type="ECO:0000256" key="12">
    <source>
        <dbReference type="ARBA" id="ARBA00034430"/>
    </source>
</evidence>
<evidence type="ECO:0000256" key="10">
    <source>
        <dbReference type="ARBA" id="ARBA00023136"/>
    </source>
</evidence>
<reference evidence="14 15" key="1">
    <citation type="journal article" date="2015" name="Genome Announc.">
        <title>Expanding the biotechnology potential of lactobacilli through comparative genomics of 213 strains and associated genera.</title>
        <authorList>
            <person name="Sun Z."/>
            <person name="Harris H.M."/>
            <person name="McCann A."/>
            <person name="Guo C."/>
            <person name="Argimon S."/>
            <person name="Zhang W."/>
            <person name="Yang X."/>
            <person name="Jeffery I.B."/>
            <person name="Cooney J.C."/>
            <person name="Kagawa T.F."/>
            <person name="Liu W."/>
            <person name="Song Y."/>
            <person name="Salvetti E."/>
            <person name="Wrobel A."/>
            <person name="Rasinkangas P."/>
            <person name="Parkhill J."/>
            <person name="Rea M.C."/>
            <person name="O'Sullivan O."/>
            <person name="Ritari J."/>
            <person name="Douillard F.P."/>
            <person name="Paul Ross R."/>
            <person name="Yang R."/>
            <person name="Briner A.E."/>
            <person name="Felis G.E."/>
            <person name="de Vos W.M."/>
            <person name="Barrangou R."/>
            <person name="Klaenhammer T.R."/>
            <person name="Caufield P.W."/>
            <person name="Cui Y."/>
            <person name="Zhang H."/>
            <person name="O'Toole P.W."/>
        </authorList>
    </citation>
    <scope>NUCLEOTIDE SEQUENCE [LARGE SCALE GENOMIC DNA]</scope>
    <source>
        <strain evidence="14 15">DSM 22689</strain>
    </source>
</reference>
<sequence length="194" mass="22514">MNKARVENLTDAIVGIIITIMVLEIKVPNTASLTAIISDFPYLIAYIVSFILMGDAWYNHNYMFAQIKTINRKIYWLNNLWIFWMSLIPVAAAWAGKFIDSVGPEIFFFLIFFAWSLSYAILSRAIVVQLEREKLVTGQKIKGMFVYRFFTSKWFFIAAVVNFMVIFIYPPMGMALTFLGLISDQIRINPYDER</sequence>
<evidence type="ECO:0000256" key="5">
    <source>
        <dbReference type="ARBA" id="ARBA00022692"/>
    </source>
</evidence>
<keyword evidence="9" id="KW-0406">Ion transport</keyword>
<evidence type="ECO:0000256" key="8">
    <source>
        <dbReference type="ARBA" id="ARBA00022989"/>
    </source>
</evidence>
<evidence type="ECO:0000256" key="11">
    <source>
        <dbReference type="ARBA" id="ARBA00023303"/>
    </source>
</evidence>
<dbReference type="GO" id="GO:0015252">
    <property type="term" value="F:proton channel activity"/>
    <property type="evidence" value="ECO:0007669"/>
    <property type="project" value="InterPro"/>
</dbReference>
<comment type="caution">
    <text evidence="14">The sequence shown here is derived from an EMBL/GenBank/DDBJ whole genome shotgun (WGS) entry which is preliminary data.</text>
</comment>
<keyword evidence="11" id="KW-0407">Ion channel</keyword>
<proteinExistence type="inferred from homology"/>
<feature type="transmembrane region" description="Helical" evidence="13">
    <location>
        <begin position="106"/>
        <end position="128"/>
    </location>
</feature>
<feature type="transmembrane region" description="Helical" evidence="13">
    <location>
        <begin position="33"/>
        <end position="53"/>
    </location>
</feature>
<dbReference type="STRING" id="1423745.GCA_001311215_01768"/>
<dbReference type="PATRIC" id="fig|1423745.4.peg.730"/>
<comment type="catalytic activity">
    <reaction evidence="12">
        <text>K(+)(in) = K(+)(out)</text>
        <dbReference type="Rhea" id="RHEA:29463"/>
        <dbReference type="ChEBI" id="CHEBI:29103"/>
    </reaction>
</comment>
<keyword evidence="10 13" id="KW-0472">Membrane</keyword>
<dbReference type="Pfam" id="PF06736">
    <property type="entry name" value="TMEM175"/>
    <property type="match status" value="1"/>
</dbReference>
<evidence type="ECO:0000256" key="6">
    <source>
        <dbReference type="ARBA" id="ARBA00022826"/>
    </source>
</evidence>
<dbReference type="RefSeq" id="WP_009166723.1">
    <property type="nucleotide sequence ID" value="NZ_AYZI01000003.1"/>
</dbReference>
<protein>
    <submittedName>
        <fullName evidence="14">Integral membrane protein</fullName>
    </submittedName>
</protein>
<dbReference type="Proteomes" id="UP000051586">
    <property type="component" value="Unassembled WGS sequence"/>
</dbReference>
<dbReference type="EMBL" id="AYZI01000003">
    <property type="protein sequence ID" value="KRM91865.1"/>
    <property type="molecule type" value="Genomic_DNA"/>
</dbReference>
<keyword evidence="6" id="KW-0631">Potassium channel</keyword>
<organism evidence="14 15">
    <name type="scientific">Fructilactobacillus florum DSM 22689 = JCM 16035</name>
    <dbReference type="NCBI Taxonomy" id="1423745"/>
    <lineage>
        <taxon>Bacteria</taxon>
        <taxon>Bacillati</taxon>
        <taxon>Bacillota</taxon>
        <taxon>Bacilli</taxon>
        <taxon>Lactobacillales</taxon>
        <taxon>Lactobacillaceae</taxon>
        <taxon>Fructilactobacillus</taxon>
    </lineage>
</organism>
<evidence type="ECO:0000256" key="13">
    <source>
        <dbReference type="SAM" id="Phobius"/>
    </source>
</evidence>
<keyword evidence="4" id="KW-0633">Potassium transport</keyword>
<evidence type="ECO:0000256" key="3">
    <source>
        <dbReference type="ARBA" id="ARBA00022448"/>
    </source>
</evidence>
<keyword evidence="7" id="KW-0630">Potassium</keyword>
<evidence type="ECO:0000256" key="9">
    <source>
        <dbReference type="ARBA" id="ARBA00023065"/>
    </source>
</evidence>
<evidence type="ECO:0000256" key="1">
    <source>
        <dbReference type="ARBA" id="ARBA00004141"/>
    </source>
</evidence>
<evidence type="ECO:0000313" key="14">
    <source>
        <dbReference type="EMBL" id="KRM91865.1"/>
    </source>
</evidence>
<dbReference type="AlphaFoldDB" id="A0A0R2CUS5"/>
<feature type="transmembrane region" description="Helical" evidence="13">
    <location>
        <begin position="149"/>
        <end position="169"/>
    </location>
</feature>
<dbReference type="GO" id="GO:0005267">
    <property type="term" value="F:potassium channel activity"/>
    <property type="evidence" value="ECO:0007669"/>
    <property type="project" value="UniProtKB-KW"/>
</dbReference>
<dbReference type="GO" id="GO:0016020">
    <property type="term" value="C:membrane"/>
    <property type="evidence" value="ECO:0007669"/>
    <property type="project" value="UniProtKB-SubCell"/>
</dbReference>
<keyword evidence="3" id="KW-0813">Transport</keyword>
<feature type="transmembrane region" description="Helical" evidence="13">
    <location>
        <begin position="9"/>
        <end position="27"/>
    </location>
</feature>
<comment type="similarity">
    <text evidence="2">Belongs to the TMEM175 family.</text>
</comment>
<keyword evidence="5 13" id="KW-0812">Transmembrane</keyword>
<comment type="subcellular location">
    <subcellularLocation>
        <location evidence="1">Membrane</location>
        <topology evidence="1">Multi-pass membrane protein</topology>
    </subcellularLocation>
</comment>
<evidence type="ECO:0000313" key="15">
    <source>
        <dbReference type="Proteomes" id="UP000051586"/>
    </source>
</evidence>
<evidence type="ECO:0000256" key="7">
    <source>
        <dbReference type="ARBA" id="ARBA00022958"/>
    </source>
</evidence>
<feature type="transmembrane region" description="Helical" evidence="13">
    <location>
        <begin position="74"/>
        <end position="94"/>
    </location>
</feature>
<gene>
    <name evidence="14" type="ORF">FC87_GL000690</name>
</gene>
<name>A0A0R2CUS5_9LACO</name>
<accession>A0A0R2CUS5</accession>
<dbReference type="InterPro" id="IPR010617">
    <property type="entry name" value="TMEM175-like"/>
</dbReference>